<feature type="signal peptide" evidence="1">
    <location>
        <begin position="1"/>
        <end position="26"/>
    </location>
</feature>
<evidence type="ECO:0000313" key="2">
    <source>
        <dbReference type="EMBL" id="MBB2156722.1"/>
    </source>
</evidence>
<sequence length="58" mass="5653">MMKFTKTSTTAIAVAISSALALSACAGSGLPQSDGHGPAGYDAGLAGNVATIPDRALF</sequence>
<feature type="chain" id="PRO_5031228107" description="Lipoprotein" evidence="1">
    <location>
        <begin position="27"/>
        <end position="58"/>
    </location>
</feature>
<accession>A0A7W4I5P1</accession>
<dbReference type="AlphaFoldDB" id="A0A7W4I5P1"/>
<gene>
    <name evidence="2" type="ORF">HLH33_10430</name>
</gene>
<protein>
    <recommendedName>
        <fullName evidence="4">Lipoprotein</fullName>
    </recommendedName>
</protein>
<proteinExistence type="predicted"/>
<dbReference type="PROSITE" id="PS51257">
    <property type="entry name" value="PROKAR_LIPOPROTEIN"/>
    <property type="match status" value="1"/>
</dbReference>
<organism evidence="2 3">
    <name type="scientific">Gluconacetobacter diazotrophicus</name>
    <name type="common">Acetobacter diazotrophicus</name>
    <dbReference type="NCBI Taxonomy" id="33996"/>
    <lineage>
        <taxon>Bacteria</taxon>
        <taxon>Pseudomonadati</taxon>
        <taxon>Pseudomonadota</taxon>
        <taxon>Alphaproteobacteria</taxon>
        <taxon>Acetobacterales</taxon>
        <taxon>Acetobacteraceae</taxon>
        <taxon>Gluconacetobacter</taxon>
    </lineage>
</organism>
<dbReference type="EMBL" id="JABEQG010000017">
    <property type="protein sequence ID" value="MBB2156722.1"/>
    <property type="molecule type" value="Genomic_DNA"/>
</dbReference>
<keyword evidence="1" id="KW-0732">Signal</keyword>
<reference evidence="2 3" key="1">
    <citation type="submission" date="2020-04" db="EMBL/GenBank/DDBJ databases">
        <title>Description of novel Gluconacetobacter.</title>
        <authorList>
            <person name="Sombolestani A."/>
        </authorList>
    </citation>
    <scope>NUCLEOTIDE SEQUENCE [LARGE SCALE GENOMIC DNA]</scope>
    <source>
        <strain evidence="2 3">LMG 7603</strain>
    </source>
</reference>
<name>A0A7W4I5P1_GLUDI</name>
<dbReference type="Proteomes" id="UP000550787">
    <property type="component" value="Unassembled WGS sequence"/>
</dbReference>
<evidence type="ECO:0000256" key="1">
    <source>
        <dbReference type="SAM" id="SignalP"/>
    </source>
</evidence>
<comment type="caution">
    <text evidence="2">The sequence shown here is derived from an EMBL/GenBank/DDBJ whole genome shotgun (WGS) entry which is preliminary data.</text>
</comment>
<evidence type="ECO:0008006" key="4">
    <source>
        <dbReference type="Google" id="ProtNLM"/>
    </source>
</evidence>
<dbReference type="RefSeq" id="WP_183115913.1">
    <property type="nucleotide sequence ID" value="NZ_JABEQG010000017.1"/>
</dbReference>
<evidence type="ECO:0000313" key="3">
    <source>
        <dbReference type="Proteomes" id="UP000550787"/>
    </source>
</evidence>